<reference evidence="1" key="1">
    <citation type="submission" date="2014-09" db="EMBL/GenBank/DDBJ databases">
        <authorList>
            <person name="Magalhaes I.L.F."/>
            <person name="Oliveira U."/>
            <person name="Santos F.R."/>
            <person name="Vidigal T.H.D.A."/>
            <person name="Brescovit A.D."/>
            <person name="Santos A.J."/>
        </authorList>
    </citation>
    <scope>NUCLEOTIDE SEQUENCE</scope>
    <source>
        <tissue evidence="1">Shoot tissue taken approximately 20 cm above the soil surface</tissue>
    </source>
</reference>
<name>A0A0A8YPT7_ARUDO</name>
<dbReference type="EMBL" id="GBRH01270112">
    <property type="protein sequence ID" value="JAD27783.1"/>
    <property type="molecule type" value="Transcribed_RNA"/>
</dbReference>
<evidence type="ECO:0000313" key="1">
    <source>
        <dbReference type="EMBL" id="JAD27783.1"/>
    </source>
</evidence>
<protein>
    <submittedName>
        <fullName evidence="1">Uncharacterized protein</fullName>
    </submittedName>
</protein>
<proteinExistence type="predicted"/>
<accession>A0A0A8YPT7</accession>
<reference evidence="1" key="2">
    <citation type="journal article" date="2015" name="Data Brief">
        <title>Shoot transcriptome of the giant reed, Arundo donax.</title>
        <authorList>
            <person name="Barrero R.A."/>
            <person name="Guerrero F.D."/>
            <person name="Moolhuijzen P."/>
            <person name="Goolsby J.A."/>
            <person name="Tidwell J."/>
            <person name="Bellgard S.E."/>
            <person name="Bellgard M.I."/>
        </authorList>
    </citation>
    <scope>NUCLEOTIDE SEQUENCE</scope>
    <source>
        <tissue evidence="1">Shoot tissue taken approximately 20 cm above the soil surface</tissue>
    </source>
</reference>
<sequence length="14" mass="1603">MGEKCFRCVDSTVQ</sequence>
<organism evidence="1">
    <name type="scientific">Arundo donax</name>
    <name type="common">Giant reed</name>
    <name type="synonym">Donax arundinaceus</name>
    <dbReference type="NCBI Taxonomy" id="35708"/>
    <lineage>
        <taxon>Eukaryota</taxon>
        <taxon>Viridiplantae</taxon>
        <taxon>Streptophyta</taxon>
        <taxon>Embryophyta</taxon>
        <taxon>Tracheophyta</taxon>
        <taxon>Spermatophyta</taxon>
        <taxon>Magnoliopsida</taxon>
        <taxon>Liliopsida</taxon>
        <taxon>Poales</taxon>
        <taxon>Poaceae</taxon>
        <taxon>PACMAD clade</taxon>
        <taxon>Arundinoideae</taxon>
        <taxon>Arundineae</taxon>
        <taxon>Arundo</taxon>
    </lineage>
</organism>